<sequence>MDEQTPSSIISRIKNLLDGVELKPSPGKTDFESCLENCVVQIYEQEKVTNVLIEKYFADKSINISIPSNARWKFIIIGSYLLLQLKDKLESLELQDVKETLLSVNEEQELKWKFIIIGSYLLLQLKDKLESLGLQDVKETLLSVNEEQEVKRCVEICISLGLIGSLLPGIGIPVEKRSKHFGLLKSDEPVDIIENYDRLSFITKVLSQLFNSSTTLKSIVLVQHLGDYLSALFQLSYTPLLKPGASNKQKSFTMSEEFYTRLVHERHQFKTMLSQLLSSVNQTDLLKQIMLLFGYCIQTGAKKHVWFMNACTNILNETLNKSNGIEILLKAMCDEDYTSPLVWRKLDIIAKIIATMKSSYHVTCPQVLQMLEYSDQLIQSSDQIKLNNQFSIAMCKHFYQHDPDVFHTFIFNHVISPIAGIYQEPKGNLSNCLTVLNRLFSHVDGLPREILLKYLNCLFFIYVNIYESPLFIPGKIPLENLLCTLLGSFPVEQCGVILNKLIFQIDETQCSVENRNGEVQSLDEDDIDENEQSNSESCIKLSYNMFDFPTGRIQVSPSGDLSYVNSPESADSPIDDNYEKYGACVLTLLKKHKDQTASYNLFICLLHNYTREIFKNDVDRNVVNVKLLNDLVQDIPMENFVSTNPEHIIMFIEFLIKQAINTNEQDPCTDNTDSLCTGLTLLNIIMTDRNASLFLHITSSLETLINQSSNEEVLLLARQILEQIKASNVNTSKHSRGSKLSGESYEKAMRNACDTLLPVRAHGIVVLTKLILSGDATAKANKSALLCLFMENLSDEDSYLYLSAVDGLAALASEQADTVVDTLTQHFTSATRQLELRLKLGEVLMRVARHLGEMLTKYKSYFLNAFLHGCKDEDHLMRASSLSNLAEICRILGYRVGSILSEIFVCIKCIISSDPCPEPRRAAVMVASFLLCGLKHEALQVLEPILPELYRTLKHIYDNDPDDRTRLHAQLALEQLNEAVKTFFTPSLPSGFASLRL</sequence>
<evidence type="ECO:0000259" key="4">
    <source>
        <dbReference type="Pfam" id="PF23565"/>
    </source>
</evidence>
<dbReference type="KEGG" id="dci:103517039"/>
<evidence type="ECO:0000313" key="7">
    <source>
        <dbReference type="RefSeq" id="XP_026684917.1"/>
    </source>
</evidence>
<dbReference type="GO" id="GO:0009306">
    <property type="term" value="P:protein secretion"/>
    <property type="evidence" value="ECO:0007669"/>
    <property type="project" value="TreeGrafter"/>
</dbReference>
<feature type="domain" description="TANGO6 N-terminal" evidence="5">
    <location>
        <begin position="105"/>
        <end position="302"/>
    </location>
</feature>
<reference evidence="7" key="1">
    <citation type="submission" date="2025-08" db="UniProtKB">
        <authorList>
            <consortium name="RefSeq"/>
        </authorList>
    </citation>
    <scope>IDENTIFICATION</scope>
</reference>
<feature type="domain" description="TANGO6 HEAT repeat" evidence="4">
    <location>
        <begin position="319"/>
        <end position="441"/>
    </location>
</feature>
<dbReference type="AlphaFoldDB" id="A0A3Q0J8V2"/>
<dbReference type="Pfam" id="PF10304">
    <property type="entry name" value="RTP1_C2"/>
    <property type="match status" value="1"/>
</dbReference>
<evidence type="ECO:0000313" key="6">
    <source>
        <dbReference type="Proteomes" id="UP000079169"/>
    </source>
</evidence>
<protein>
    <submittedName>
        <fullName evidence="7">Transport and Golgi organization protein 6 homolog</fullName>
    </submittedName>
</protein>
<accession>A0A3Q0J8V2</accession>
<dbReference type="Pfam" id="PF23565">
    <property type="entry name" value="ARM_TANGO6"/>
    <property type="match status" value="1"/>
</dbReference>
<dbReference type="CTD" id="79613"/>
<dbReference type="RefSeq" id="XP_026684917.1">
    <property type="nucleotide sequence ID" value="XM_026829116.1"/>
</dbReference>
<dbReference type="Gene3D" id="1.25.10.10">
    <property type="entry name" value="Leucine-rich Repeat Variant"/>
    <property type="match status" value="1"/>
</dbReference>
<name>A0A3Q0J8V2_DIACI</name>
<dbReference type="InterPro" id="IPR039600">
    <property type="entry name" value="TANGO6/Rtp1"/>
</dbReference>
<dbReference type="InterPro" id="IPR019451">
    <property type="entry name" value="Rtp1_C1"/>
</dbReference>
<dbReference type="InterPro" id="IPR057407">
    <property type="entry name" value="HEAT_TANGO6"/>
</dbReference>
<dbReference type="SUPFAM" id="SSF48371">
    <property type="entry name" value="ARM repeat"/>
    <property type="match status" value="1"/>
</dbReference>
<dbReference type="Pfam" id="PF25267">
    <property type="entry name" value="TANGO6_N"/>
    <property type="match status" value="1"/>
</dbReference>
<evidence type="ECO:0000259" key="5">
    <source>
        <dbReference type="Pfam" id="PF25267"/>
    </source>
</evidence>
<dbReference type="PaxDb" id="121845-A0A3Q0J8V2"/>
<dbReference type="PANTHER" id="PTHR20959:SF1">
    <property type="entry name" value="TRANSPORT AND GOLGI ORGANIZATION PROTEIN 6 HOMOLOG"/>
    <property type="match status" value="1"/>
</dbReference>
<dbReference type="InterPro" id="IPR011989">
    <property type="entry name" value="ARM-like"/>
</dbReference>
<dbReference type="GeneID" id="103517039"/>
<dbReference type="Proteomes" id="UP000079169">
    <property type="component" value="Unplaced"/>
</dbReference>
<evidence type="ECO:0000259" key="3">
    <source>
        <dbReference type="Pfam" id="PF10363"/>
    </source>
</evidence>
<keyword evidence="6" id="KW-1185">Reference proteome</keyword>
<feature type="domain" description="RNA polymerase II assembly factor Rtp1 C-terminal" evidence="2">
    <location>
        <begin position="946"/>
        <end position="978"/>
    </location>
</feature>
<feature type="domain" description="RNA polymerase II assembly factor Rtp1 C-terminal" evidence="3">
    <location>
        <begin position="745"/>
        <end position="854"/>
    </location>
</feature>
<organism evidence="6 7">
    <name type="scientific">Diaphorina citri</name>
    <name type="common">Asian citrus psyllid</name>
    <dbReference type="NCBI Taxonomy" id="121845"/>
    <lineage>
        <taxon>Eukaryota</taxon>
        <taxon>Metazoa</taxon>
        <taxon>Ecdysozoa</taxon>
        <taxon>Arthropoda</taxon>
        <taxon>Hexapoda</taxon>
        <taxon>Insecta</taxon>
        <taxon>Pterygota</taxon>
        <taxon>Neoptera</taxon>
        <taxon>Paraneoptera</taxon>
        <taxon>Hemiptera</taxon>
        <taxon>Sternorrhyncha</taxon>
        <taxon>Psylloidea</taxon>
        <taxon>Psyllidae</taxon>
        <taxon>Diaphorininae</taxon>
        <taxon>Diaphorina</taxon>
    </lineage>
</organism>
<dbReference type="STRING" id="121845.A0A3Q0J8V2"/>
<proteinExistence type="inferred from homology"/>
<comment type="similarity">
    <text evidence="1">Belongs to the Tango6 family.</text>
</comment>
<dbReference type="InterPro" id="IPR016024">
    <property type="entry name" value="ARM-type_fold"/>
</dbReference>
<gene>
    <name evidence="7" type="primary">LOC103517039</name>
</gene>
<evidence type="ECO:0000256" key="1">
    <source>
        <dbReference type="ARBA" id="ARBA00005724"/>
    </source>
</evidence>
<dbReference type="PANTHER" id="PTHR20959">
    <property type="entry name" value="TRANSPORT AND GOLGI ORGANIZATION PROTEIN 6 FAMILY MEMBER"/>
    <property type="match status" value="1"/>
</dbReference>
<dbReference type="Pfam" id="PF10363">
    <property type="entry name" value="RTP1_C1"/>
    <property type="match status" value="1"/>
</dbReference>
<evidence type="ECO:0000259" key="2">
    <source>
        <dbReference type="Pfam" id="PF10304"/>
    </source>
</evidence>
<dbReference type="InterPro" id="IPR057347">
    <property type="entry name" value="TANGO6_N"/>
</dbReference>
<dbReference type="InterPro" id="IPR019414">
    <property type="entry name" value="Rtp1_C2"/>
</dbReference>